<dbReference type="OrthoDB" id="5592585at2759"/>
<proteinExistence type="predicted"/>
<protein>
    <recommendedName>
        <fullName evidence="3">Fungal-type protein kinase domain-containing protein</fullName>
    </recommendedName>
</protein>
<keyword evidence="2" id="KW-1185">Reference proteome</keyword>
<evidence type="ECO:0000313" key="2">
    <source>
        <dbReference type="Proteomes" id="UP000799118"/>
    </source>
</evidence>
<dbReference type="Proteomes" id="UP000799118">
    <property type="component" value="Unassembled WGS sequence"/>
</dbReference>
<evidence type="ECO:0000313" key="1">
    <source>
        <dbReference type="EMBL" id="KAE9392052.1"/>
    </source>
</evidence>
<evidence type="ECO:0008006" key="3">
    <source>
        <dbReference type="Google" id="ProtNLM"/>
    </source>
</evidence>
<sequence>MSGINLGIKGFIVIETVSRLLHLDFIDQELEMYRRQTADDRIWASGGTMAIYERRKQTAPLTPKPILCQPLPSSSPTHVSTPPSLPLSVPDTPTHNRLSTLQPFSSLNGYFVETAFVDAAKELKEKFVAVSPQTFLEKYVPEYPGMPQVDRASQVGRASFTKVYEQKLENAMYEPLIDDLKPFLKSGWSMVNTSASLDPDSGFFNDHRIKPDISVYSDGKPSNNNLCRSCDMDTFLELEVDAEIDRFLLDKSNPTDTSLERDGGVARDMRGQLVTYLNAMQVLHFRTHGFGVLILRKKCRLLCHTHSGIEVTAQFDYVSSRYLQTFFWRLLHAHPAPIWKVRIGNRFFYVSKPLTRNHHYPVGRGTRCFVAVDCETLQKCVLKDVWRVVGYHPEGEVYTRLHQHSVVNIPGIIVGVMLIQTTMLAGHILPYLWCIPTGSTIHEHKHYLIVLDVIGEPISNFRSTWELTKCILDATKAHRDAFSKAEMEQLQEISLMELSRYREDEGIRTYERMGTVQFMAARLFNDQPTARTVGDDLESFMLFFLWLAALYALNDINIGLNDDKVSTLYHILLVSQLTVFVFIKFQ</sequence>
<accession>A0A6A4H1I6</accession>
<dbReference type="EMBL" id="ML769606">
    <property type="protein sequence ID" value="KAE9392052.1"/>
    <property type="molecule type" value="Genomic_DNA"/>
</dbReference>
<reference evidence="1" key="1">
    <citation type="journal article" date="2019" name="Environ. Microbiol.">
        <title>Fungal ecological strategies reflected in gene transcription - a case study of two litter decomposers.</title>
        <authorList>
            <person name="Barbi F."/>
            <person name="Kohler A."/>
            <person name="Barry K."/>
            <person name="Baskaran P."/>
            <person name="Daum C."/>
            <person name="Fauchery L."/>
            <person name="Ihrmark K."/>
            <person name="Kuo A."/>
            <person name="LaButti K."/>
            <person name="Lipzen A."/>
            <person name="Morin E."/>
            <person name="Grigoriev I.V."/>
            <person name="Henrissat B."/>
            <person name="Lindahl B."/>
            <person name="Martin F."/>
        </authorList>
    </citation>
    <scope>NUCLEOTIDE SEQUENCE</scope>
    <source>
        <strain evidence="1">JB14</strain>
    </source>
</reference>
<dbReference type="AlphaFoldDB" id="A0A6A4H1I6"/>
<organism evidence="1 2">
    <name type="scientific">Gymnopus androsaceus JB14</name>
    <dbReference type="NCBI Taxonomy" id="1447944"/>
    <lineage>
        <taxon>Eukaryota</taxon>
        <taxon>Fungi</taxon>
        <taxon>Dikarya</taxon>
        <taxon>Basidiomycota</taxon>
        <taxon>Agaricomycotina</taxon>
        <taxon>Agaricomycetes</taxon>
        <taxon>Agaricomycetidae</taxon>
        <taxon>Agaricales</taxon>
        <taxon>Marasmiineae</taxon>
        <taxon>Omphalotaceae</taxon>
        <taxon>Gymnopus</taxon>
    </lineage>
</organism>
<name>A0A6A4H1I6_9AGAR</name>
<gene>
    <name evidence="1" type="ORF">BT96DRAFT_1000753</name>
</gene>